<dbReference type="InterPro" id="IPR050213">
    <property type="entry name" value="GST_superfamily"/>
</dbReference>
<dbReference type="AlphaFoldDB" id="A0A9W8GHU2"/>
<dbReference type="PROSITE" id="PS50404">
    <property type="entry name" value="GST_NTER"/>
    <property type="match status" value="1"/>
</dbReference>
<dbReference type="PROSITE" id="PS50405">
    <property type="entry name" value="GST_CTER"/>
    <property type="match status" value="1"/>
</dbReference>
<evidence type="ECO:0008006" key="5">
    <source>
        <dbReference type="Google" id="ProtNLM"/>
    </source>
</evidence>
<dbReference type="InterPro" id="IPR040079">
    <property type="entry name" value="Glutathione_S-Trfase"/>
</dbReference>
<dbReference type="InterPro" id="IPR004045">
    <property type="entry name" value="Glutathione_S-Trfase_N"/>
</dbReference>
<dbReference type="InterPro" id="IPR010987">
    <property type="entry name" value="Glutathione-S-Trfase_C-like"/>
</dbReference>
<feature type="domain" description="GST C-terminal" evidence="2">
    <location>
        <begin position="86"/>
        <end position="217"/>
    </location>
</feature>
<dbReference type="Gene3D" id="3.40.30.10">
    <property type="entry name" value="Glutaredoxin"/>
    <property type="match status" value="1"/>
</dbReference>
<dbReference type="PANTHER" id="PTHR11571:SF150">
    <property type="entry name" value="GLUTATHIONE S-TRANSFERASE"/>
    <property type="match status" value="1"/>
</dbReference>
<proteinExistence type="predicted"/>
<dbReference type="Gene3D" id="1.20.1050.10">
    <property type="match status" value="1"/>
</dbReference>
<accession>A0A9W8GHU2</accession>
<gene>
    <name evidence="3" type="ORF">IWW39_003832</name>
</gene>
<evidence type="ECO:0000313" key="4">
    <source>
        <dbReference type="Proteomes" id="UP001151516"/>
    </source>
</evidence>
<dbReference type="CDD" id="cd03039">
    <property type="entry name" value="GST_N_Sigma_like"/>
    <property type="match status" value="1"/>
</dbReference>
<dbReference type="OrthoDB" id="414243at2759"/>
<dbReference type="InterPro" id="IPR036282">
    <property type="entry name" value="Glutathione-S-Trfase_C_sf"/>
</dbReference>
<dbReference type="Pfam" id="PF14497">
    <property type="entry name" value="GST_C_3"/>
    <property type="match status" value="1"/>
</dbReference>
<dbReference type="SUPFAM" id="SSF52833">
    <property type="entry name" value="Thioredoxin-like"/>
    <property type="match status" value="1"/>
</dbReference>
<dbReference type="InterPro" id="IPR004046">
    <property type="entry name" value="GST_C"/>
</dbReference>
<dbReference type="EMBL" id="JANBTX010000120">
    <property type="protein sequence ID" value="KAJ2686140.1"/>
    <property type="molecule type" value="Genomic_DNA"/>
</dbReference>
<dbReference type="GO" id="GO:0006749">
    <property type="term" value="P:glutathione metabolic process"/>
    <property type="evidence" value="ECO:0007669"/>
    <property type="project" value="TreeGrafter"/>
</dbReference>
<dbReference type="Proteomes" id="UP001151516">
    <property type="component" value="Unassembled WGS sequence"/>
</dbReference>
<dbReference type="GO" id="GO:0004364">
    <property type="term" value="F:glutathione transferase activity"/>
    <property type="evidence" value="ECO:0007669"/>
    <property type="project" value="TreeGrafter"/>
</dbReference>
<feature type="domain" description="GST N-terminal" evidence="1">
    <location>
        <begin position="4"/>
        <end position="84"/>
    </location>
</feature>
<evidence type="ECO:0000259" key="2">
    <source>
        <dbReference type="PROSITE" id="PS50405"/>
    </source>
</evidence>
<dbReference type="SFLD" id="SFLDS00019">
    <property type="entry name" value="Glutathione_Transferase_(cytos"/>
    <property type="match status" value="1"/>
</dbReference>
<reference evidence="3" key="1">
    <citation type="submission" date="2022-07" db="EMBL/GenBank/DDBJ databases">
        <title>Phylogenomic reconstructions and comparative analyses of Kickxellomycotina fungi.</title>
        <authorList>
            <person name="Reynolds N.K."/>
            <person name="Stajich J.E."/>
            <person name="Barry K."/>
            <person name="Grigoriev I.V."/>
            <person name="Crous P."/>
            <person name="Smith M.E."/>
        </authorList>
    </citation>
    <scope>NUCLEOTIDE SEQUENCE</scope>
    <source>
        <strain evidence="3">CBS 109367</strain>
    </source>
</reference>
<organism evidence="3 4">
    <name type="scientific">Coemansia spiralis</name>
    <dbReference type="NCBI Taxonomy" id="417178"/>
    <lineage>
        <taxon>Eukaryota</taxon>
        <taxon>Fungi</taxon>
        <taxon>Fungi incertae sedis</taxon>
        <taxon>Zoopagomycota</taxon>
        <taxon>Kickxellomycotina</taxon>
        <taxon>Kickxellomycetes</taxon>
        <taxon>Kickxellales</taxon>
        <taxon>Kickxellaceae</taxon>
        <taxon>Coemansia</taxon>
    </lineage>
</organism>
<evidence type="ECO:0000313" key="3">
    <source>
        <dbReference type="EMBL" id="KAJ2686140.1"/>
    </source>
</evidence>
<protein>
    <recommendedName>
        <fullName evidence="5">Glutathione S-transferase</fullName>
    </recommendedName>
</protein>
<dbReference type="InterPro" id="IPR036249">
    <property type="entry name" value="Thioredoxin-like_sf"/>
</dbReference>
<comment type="caution">
    <text evidence="3">The sequence shown here is derived from an EMBL/GenBank/DDBJ whole genome shotgun (WGS) entry which is preliminary data.</text>
</comment>
<dbReference type="Pfam" id="PF02798">
    <property type="entry name" value="GST_N"/>
    <property type="match status" value="1"/>
</dbReference>
<keyword evidence="4" id="KW-1185">Reference proteome</keyword>
<dbReference type="PANTHER" id="PTHR11571">
    <property type="entry name" value="GLUTATHIONE S-TRANSFERASE"/>
    <property type="match status" value="1"/>
</dbReference>
<dbReference type="SUPFAM" id="SSF47616">
    <property type="entry name" value="GST C-terminal domain-like"/>
    <property type="match status" value="1"/>
</dbReference>
<sequence>MSTSSFTLRYFNTAGLAETIRLLLTAANVDWTEEHPEWPAEKSNQPFGRLPVLIQKSDDGDADFVISESVTIERYLARTYGFLPADPRKAALQEQIRDRLTDIILAFYMQRVASDDKKNELVTKFEDLLKKQVEVSSQALRENGNNGHFFGGELTYVDIATYAFFKYLVVSVKDMQESVSELAKASLTPELHKLISVIEADPLLAAQVDKTEKLVSVLSA</sequence>
<evidence type="ECO:0000259" key="1">
    <source>
        <dbReference type="PROSITE" id="PS50404"/>
    </source>
</evidence>
<name>A0A9W8GHU2_9FUNG</name>